<protein>
    <recommendedName>
        <fullName evidence="3">Outer membrane protein beta-barrel domain-containing protein</fullName>
    </recommendedName>
</protein>
<name>A0A2N9LTQ7_9BACT</name>
<reference evidence="2" key="1">
    <citation type="submission" date="2018-02" db="EMBL/GenBank/DDBJ databases">
        <authorList>
            <person name="Hausmann B."/>
        </authorList>
    </citation>
    <scope>NUCLEOTIDE SEQUENCE [LARGE SCALE GENOMIC DNA]</scope>
    <source>
        <strain evidence="2">Peat soil MAG SbA5</strain>
    </source>
</reference>
<accession>A0A2N9LTQ7</accession>
<gene>
    <name evidence="1" type="ORF">SBA5_550043</name>
</gene>
<evidence type="ECO:0008006" key="3">
    <source>
        <dbReference type="Google" id="ProtNLM"/>
    </source>
</evidence>
<dbReference type="InterPro" id="IPR018550">
    <property type="entry name" value="Lipid-A_deacylase-rel"/>
</dbReference>
<dbReference type="Pfam" id="PF09411">
    <property type="entry name" value="PagL"/>
    <property type="match status" value="1"/>
</dbReference>
<dbReference type="AlphaFoldDB" id="A0A2N9LTQ7"/>
<sequence>MLFASFCLFVARQAPCQEAEQGPFQVALGQSVVASGASSSTDAIPALPPATGPKLTPEGEIIVEGLASYGHYRLLASGSDCHIYAAGFEYDRHSWGSLLRARFDYTAEILPLILLDSPTAFNIWGGPQSPNRKVVYGVRISPIGLRLMWFDKKAWKPYLIFKGGMLSFTQKELSSKATYENFTFEPGFGLQVRMNDRVDLRLGLFGDFHFSNGFITPVDPGLDVMNANLGLSYHLAQRSRRSTRRYHLFPD</sequence>
<dbReference type="Gene3D" id="2.40.160.20">
    <property type="match status" value="1"/>
</dbReference>
<proteinExistence type="predicted"/>
<evidence type="ECO:0000313" key="1">
    <source>
        <dbReference type="EMBL" id="SPE26620.1"/>
    </source>
</evidence>
<dbReference type="Proteomes" id="UP000239735">
    <property type="component" value="Unassembled WGS sequence"/>
</dbReference>
<dbReference type="OrthoDB" id="121452at2"/>
<dbReference type="EMBL" id="OKRB01000114">
    <property type="protein sequence ID" value="SPE26620.1"/>
    <property type="molecule type" value="Genomic_DNA"/>
</dbReference>
<organism evidence="1 2">
    <name type="scientific">Candidatus Sulfuritelmatomonas gaucii</name>
    <dbReference type="NCBI Taxonomy" id="2043161"/>
    <lineage>
        <taxon>Bacteria</taxon>
        <taxon>Pseudomonadati</taxon>
        <taxon>Acidobacteriota</taxon>
        <taxon>Terriglobia</taxon>
        <taxon>Terriglobales</taxon>
        <taxon>Acidobacteriaceae</taxon>
        <taxon>Candidatus Sulfuritelmatomonas</taxon>
    </lineage>
</organism>
<evidence type="ECO:0000313" key="2">
    <source>
        <dbReference type="Proteomes" id="UP000239735"/>
    </source>
</evidence>